<dbReference type="PANTHER" id="PTHR30050">
    <property type="entry name" value="CHROMOSOMAL REPLICATION INITIATOR PROTEIN DNAA"/>
    <property type="match status" value="1"/>
</dbReference>
<evidence type="ECO:0000259" key="1">
    <source>
        <dbReference type="Pfam" id="PF00308"/>
    </source>
</evidence>
<evidence type="ECO:0000313" key="3">
    <source>
        <dbReference type="EMBL" id="OOZ41391.1"/>
    </source>
</evidence>
<feature type="domain" description="Hda lid" evidence="2">
    <location>
        <begin position="163"/>
        <end position="227"/>
    </location>
</feature>
<feature type="domain" description="Chromosomal replication initiator protein DnaA ATPAse" evidence="1">
    <location>
        <begin position="11"/>
        <end position="156"/>
    </location>
</feature>
<name>A0A1T2L8H7_9GAMM</name>
<sequence>MMQLPLGIALREAATFENYFTTDNDQALNAIRTALSVGESAVIYLWGGGEVGKSHLLQAACHLAAESGMSSTYLPLGEAESWPPEMIEGFESLELVCLDDVGQVAGRADWEEALFHLFNRLQEAGGILLVSADVAPASLSVKLNDLKSRLAWGLTFQLQPLDDEQKQQALKTLAQRRGLELPDESATYLLRHAPRGQGLLFSLLDRLDEASMIEQRRLTIPFIKSVLNP</sequence>
<dbReference type="PANTHER" id="PTHR30050:SF5">
    <property type="entry name" value="DNAA REGULATORY INACTIVATOR HDA"/>
    <property type="match status" value="1"/>
</dbReference>
<evidence type="ECO:0000259" key="2">
    <source>
        <dbReference type="Pfam" id="PF22688"/>
    </source>
</evidence>
<dbReference type="InterPro" id="IPR055199">
    <property type="entry name" value="Hda_lid"/>
</dbReference>
<dbReference type="InterPro" id="IPR013317">
    <property type="entry name" value="DnaA_dom"/>
</dbReference>
<dbReference type="EMBL" id="MPRL01000010">
    <property type="protein sequence ID" value="OOZ41391.1"/>
    <property type="molecule type" value="Genomic_DNA"/>
</dbReference>
<dbReference type="InterPro" id="IPR017788">
    <property type="entry name" value="Hda"/>
</dbReference>
<dbReference type="SUPFAM" id="SSF52540">
    <property type="entry name" value="P-loop containing nucleoside triphosphate hydrolases"/>
    <property type="match status" value="1"/>
</dbReference>
<evidence type="ECO:0000313" key="4">
    <source>
        <dbReference type="Proteomes" id="UP000191110"/>
    </source>
</evidence>
<dbReference type="Gene3D" id="3.40.50.300">
    <property type="entry name" value="P-loop containing nucleotide triphosphate hydrolases"/>
    <property type="match status" value="1"/>
</dbReference>
<dbReference type="NCBIfam" id="TIGR03420">
    <property type="entry name" value="DnaA_homol_Hda"/>
    <property type="match status" value="1"/>
</dbReference>
<gene>
    <name evidence="3" type="ORF">BOW53_03855</name>
</gene>
<dbReference type="InterPro" id="IPR027417">
    <property type="entry name" value="P-loop_NTPase"/>
</dbReference>
<dbReference type="Pfam" id="PF22688">
    <property type="entry name" value="Hda_lid"/>
    <property type="match status" value="1"/>
</dbReference>
<keyword evidence="4" id="KW-1185">Reference proteome</keyword>
<dbReference type="GO" id="GO:0006270">
    <property type="term" value="P:DNA replication initiation"/>
    <property type="evidence" value="ECO:0007669"/>
    <property type="project" value="TreeGrafter"/>
</dbReference>
<dbReference type="OrthoDB" id="9784878at2"/>
<reference evidence="3 4" key="1">
    <citation type="submission" date="2016-11" db="EMBL/GenBank/DDBJ databases">
        <title>Mixed transmission modes and dynamic genome evolution in an obligate animal-bacterial symbiosis.</title>
        <authorList>
            <person name="Russell S.L."/>
            <person name="Corbett-Detig R.B."/>
            <person name="Cavanaugh C.M."/>
        </authorList>
    </citation>
    <scope>NUCLEOTIDE SEQUENCE [LARGE SCALE GENOMIC DNA]</scope>
    <source>
        <strain evidence="3">Sveles-Q1</strain>
    </source>
</reference>
<dbReference type="Gene3D" id="1.10.8.60">
    <property type="match status" value="1"/>
</dbReference>
<dbReference type="GO" id="GO:0032297">
    <property type="term" value="P:negative regulation of DNA-templated DNA replication initiation"/>
    <property type="evidence" value="ECO:0007669"/>
    <property type="project" value="InterPro"/>
</dbReference>
<comment type="caution">
    <text evidence="3">The sequence shown here is derived from an EMBL/GenBank/DDBJ whole genome shotgun (WGS) entry which is preliminary data.</text>
</comment>
<dbReference type="RefSeq" id="WP_078482768.1">
    <property type="nucleotide sequence ID" value="NZ_MPRL01000010.1"/>
</dbReference>
<organism evidence="3 4">
    <name type="scientific">Solemya pervernicosa gill symbiont</name>
    <dbReference type="NCBI Taxonomy" id="642797"/>
    <lineage>
        <taxon>Bacteria</taxon>
        <taxon>Pseudomonadati</taxon>
        <taxon>Pseudomonadota</taxon>
        <taxon>Gammaproteobacteria</taxon>
        <taxon>sulfur-oxidizing symbionts</taxon>
    </lineage>
</organism>
<accession>A0A1T2L8H7</accession>
<dbReference type="AlphaFoldDB" id="A0A1T2L8H7"/>
<proteinExistence type="predicted"/>
<dbReference type="Pfam" id="PF00308">
    <property type="entry name" value="Bac_DnaA"/>
    <property type="match status" value="1"/>
</dbReference>
<dbReference type="Proteomes" id="UP000191110">
    <property type="component" value="Unassembled WGS sequence"/>
</dbReference>
<protein>
    <submittedName>
        <fullName evidence="3">DnaA regulatory inactivator Hda</fullName>
    </submittedName>
</protein>